<name>A0A1Y2B9W2_9FUNG</name>
<feature type="transmembrane region" description="Helical" evidence="2">
    <location>
        <begin position="25"/>
        <end position="51"/>
    </location>
</feature>
<evidence type="ECO:0000313" key="4">
    <source>
        <dbReference type="Proteomes" id="UP000193642"/>
    </source>
</evidence>
<organism evidence="3 4">
    <name type="scientific">Rhizoclosmatium globosum</name>
    <dbReference type="NCBI Taxonomy" id="329046"/>
    <lineage>
        <taxon>Eukaryota</taxon>
        <taxon>Fungi</taxon>
        <taxon>Fungi incertae sedis</taxon>
        <taxon>Chytridiomycota</taxon>
        <taxon>Chytridiomycota incertae sedis</taxon>
        <taxon>Chytridiomycetes</taxon>
        <taxon>Chytridiales</taxon>
        <taxon>Chytriomycetaceae</taxon>
        <taxon>Rhizoclosmatium</taxon>
    </lineage>
</organism>
<proteinExistence type="predicted"/>
<keyword evidence="2" id="KW-0812">Transmembrane</keyword>
<reference evidence="3 4" key="1">
    <citation type="submission" date="2016-07" db="EMBL/GenBank/DDBJ databases">
        <title>Pervasive Adenine N6-methylation of Active Genes in Fungi.</title>
        <authorList>
            <consortium name="DOE Joint Genome Institute"/>
            <person name="Mondo S.J."/>
            <person name="Dannebaum R.O."/>
            <person name="Kuo R.C."/>
            <person name="Labutti K."/>
            <person name="Haridas S."/>
            <person name="Kuo A."/>
            <person name="Salamov A."/>
            <person name="Ahrendt S.R."/>
            <person name="Lipzen A."/>
            <person name="Sullivan W."/>
            <person name="Andreopoulos W.B."/>
            <person name="Clum A."/>
            <person name="Lindquist E."/>
            <person name="Daum C."/>
            <person name="Ramamoorthy G.K."/>
            <person name="Gryganskyi A."/>
            <person name="Culley D."/>
            <person name="Magnuson J.K."/>
            <person name="James T.Y."/>
            <person name="O'Malley M.A."/>
            <person name="Stajich J.E."/>
            <person name="Spatafora J.W."/>
            <person name="Visel A."/>
            <person name="Grigoriev I.V."/>
        </authorList>
    </citation>
    <scope>NUCLEOTIDE SEQUENCE [LARGE SCALE GENOMIC DNA]</scope>
    <source>
        <strain evidence="3 4">JEL800</strain>
    </source>
</reference>
<dbReference type="Proteomes" id="UP000193642">
    <property type="component" value="Unassembled WGS sequence"/>
</dbReference>
<dbReference type="Pfam" id="PF22673">
    <property type="entry name" value="MCP-like_PDC_1"/>
    <property type="match status" value="1"/>
</dbReference>
<evidence type="ECO:0000313" key="3">
    <source>
        <dbReference type="EMBL" id="ORY31554.1"/>
    </source>
</evidence>
<feature type="region of interest" description="Disordered" evidence="1">
    <location>
        <begin position="503"/>
        <end position="522"/>
    </location>
</feature>
<keyword evidence="4" id="KW-1185">Reference proteome</keyword>
<gene>
    <name evidence="3" type="ORF">BCR33DRAFT_771802</name>
</gene>
<dbReference type="OrthoDB" id="2148287at2759"/>
<evidence type="ECO:0000256" key="2">
    <source>
        <dbReference type="SAM" id="Phobius"/>
    </source>
</evidence>
<accession>A0A1Y2B9W2</accession>
<keyword evidence="2" id="KW-0472">Membrane</keyword>
<dbReference type="EMBL" id="MCGO01000076">
    <property type="protein sequence ID" value="ORY31554.1"/>
    <property type="molecule type" value="Genomic_DNA"/>
</dbReference>
<keyword evidence="2" id="KW-1133">Transmembrane helix</keyword>
<dbReference type="Gene3D" id="3.30.450.20">
    <property type="entry name" value="PAS domain"/>
    <property type="match status" value="1"/>
</dbReference>
<feature type="compositionally biased region" description="Polar residues" evidence="1">
    <location>
        <begin position="503"/>
        <end position="514"/>
    </location>
</feature>
<protein>
    <recommendedName>
        <fullName evidence="5">Cache domain-containing protein</fullName>
    </recommendedName>
</protein>
<feature type="transmembrane region" description="Helical" evidence="2">
    <location>
        <begin position="415"/>
        <end position="438"/>
    </location>
</feature>
<dbReference type="AlphaFoldDB" id="A0A1Y2B9W2"/>
<evidence type="ECO:0000256" key="1">
    <source>
        <dbReference type="SAM" id="MobiDB-lite"/>
    </source>
</evidence>
<comment type="caution">
    <text evidence="3">The sequence shown here is derived from an EMBL/GenBank/DDBJ whole genome shotgun (WGS) entry which is preliminary data.</text>
</comment>
<sequence>MTGQSESLGRESSTRNKFRGRSCSLPVLAVVFIQTFIVASLVLVIPLVIAFQSMNSANNLSVNTGRNVANSLALKIQTIEGSLTLNNLNNLINQVNSDTKSVFTSLSAYVNKTNMWSTFQNFAYTMKYKGALNMYYGTTDNRFVYVHGTGKLAIWVTVPANYVPDPACGSFCQFSANYTPEQWKWVAIRDSNSVYGDWNQDTWVADGWQFANFSFKCSGRPWFKKAAAQNPNNPTVLYTDPYLFAGGDVGETGGAAGITATIPFFDGNGTLQGVYGTDIGFTDMHAMLVSFLQTPNAFMYVMTRTGSLIGVSSNESIIDTSGNLKFANASSTANIQYTATYLQSLLPPGMNDYTLLDTNGPSNFDKNGLYFQMKIMQQEPRYVIINGAPKSDYTGNIDSVLQQLEDTLANDVKQIIGIAVGVFVAMVFVSCVLTYFTVTIPLAMITKIMIQATSFDFSAFKQMEAKNANIITELGTMEEVFYKMIEKFAACIKANRELSGALPTTGSARNTTGTDVRKTNQL</sequence>
<evidence type="ECO:0008006" key="5">
    <source>
        <dbReference type="Google" id="ProtNLM"/>
    </source>
</evidence>